<name>A0A1D2NIR3_ORCCI</name>
<evidence type="ECO:0000259" key="2">
    <source>
        <dbReference type="PROSITE" id="PS50097"/>
    </source>
</evidence>
<dbReference type="SMART" id="SM00225">
    <property type="entry name" value="BTB"/>
    <property type="match status" value="1"/>
</dbReference>
<feature type="non-terminal residue" evidence="3">
    <location>
        <position position="1"/>
    </location>
</feature>
<dbReference type="SUPFAM" id="SSF54695">
    <property type="entry name" value="POZ domain"/>
    <property type="match status" value="1"/>
</dbReference>
<protein>
    <recommendedName>
        <fullName evidence="2">BTB domain-containing protein</fullName>
    </recommendedName>
</protein>
<feature type="compositionally biased region" description="Low complexity" evidence="1">
    <location>
        <begin position="515"/>
        <end position="525"/>
    </location>
</feature>
<keyword evidence="4" id="KW-1185">Reference proteome</keyword>
<comment type="caution">
    <text evidence="3">The sequence shown here is derived from an EMBL/GenBank/DDBJ whole genome shotgun (WGS) entry which is preliminary data.</text>
</comment>
<feature type="compositionally biased region" description="Basic and acidic residues" evidence="1">
    <location>
        <begin position="503"/>
        <end position="512"/>
    </location>
</feature>
<dbReference type="PROSITE" id="PS50097">
    <property type="entry name" value="BTB"/>
    <property type="match status" value="1"/>
</dbReference>
<accession>A0A1D2NIR3</accession>
<dbReference type="AlphaFoldDB" id="A0A1D2NIR3"/>
<feature type="domain" description="BTB" evidence="2">
    <location>
        <begin position="95"/>
        <end position="161"/>
    </location>
</feature>
<feature type="compositionally biased region" description="Acidic residues" evidence="1">
    <location>
        <begin position="227"/>
        <end position="250"/>
    </location>
</feature>
<dbReference type="Proteomes" id="UP000094527">
    <property type="component" value="Unassembled WGS sequence"/>
</dbReference>
<feature type="compositionally biased region" description="Low complexity" evidence="1">
    <location>
        <begin position="421"/>
        <end position="436"/>
    </location>
</feature>
<evidence type="ECO:0000313" key="4">
    <source>
        <dbReference type="Proteomes" id="UP000094527"/>
    </source>
</evidence>
<dbReference type="CDD" id="cd18315">
    <property type="entry name" value="BTB_POZ_BAB-like"/>
    <property type="match status" value="1"/>
</dbReference>
<feature type="compositionally biased region" description="Polar residues" evidence="1">
    <location>
        <begin position="443"/>
        <end position="452"/>
    </location>
</feature>
<evidence type="ECO:0000256" key="1">
    <source>
        <dbReference type="SAM" id="MobiDB-lite"/>
    </source>
</evidence>
<feature type="compositionally biased region" description="Basic and acidic residues" evidence="1">
    <location>
        <begin position="476"/>
        <end position="485"/>
    </location>
</feature>
<gene>
    <name evidence="3" type="ORF">Ocin01_01648</name>
</gene>
<feature type="region of interest" description="Disordered" evidence="1">
    <location>
        <begin position="187"/>
        <end position="628"/>
    </location>
</feature>
<feature type="compositionally biased region" description="Basic and acidic residues" evidence="1">
    <location>
        <begin position="289"/>
        <end position="298"/>
    </location>
</feature>
<feature type="compositionally biased region" description="Basic residues" evidence="1">
    <location>
        <begin position="348"/>
        <end position="357"/>
    </location>
</feature>
<feature type="compositionally biased region" description="Low complexity" evidence="1">
    <location>
        <begin position="330"/>
        <end position="345"/>
    </location>
</feature>
<reference evidence="3 4" key="1">
    <citation type="journal article" date="2016" name="Genome Biol. Evol.">
        <title>Gene Family Evolution Reflects Adaptation to Soil Environmental Stressors in the Genome of the Collembolan Orchesella cincta.</title>
        <authorList>
            <person name="Faddeeva-Vakhrusheva A."/>
            <person name="Derks M.F."/>
            <person name="Anvar S.Y."/>
            <person name="Agamennone V."/>
            <person name="Suring W."/>
            <person name="Smit S."/>
            <person name="van Straalen N.M."/>
            <person name="Roelofs D."/>
        </authorList>
    </citation>
    <scope>NUCLEOTIDE SEQUENCE [LARGE SCALE GENOMIC DNA]</scope>
    <source>
        <tissue evidence="3">Mixed pool</tissue>
    </source>
</reference>
<dbReference type="OrthoDB" id="6418787at2759"/>
<organism evidence="3 4">
    <name type="scientific">Orchesella cincta</name>
    <name type="common">Springtail</name>
    <name type="synonym">Podura cincta</name>
    <dbReference type="NCBI Taxonomy" id="48709"/>
    <lineage>
        <taxon>Eukaryota</taxon>
        <taxon>Metazoa</taxon>
        <taxon>Ecdysozoa</taxon>
        <taxon>Arthropoda</taxon>
        <taxon>Hexapoda</taxon>
        <taxon>Collembola</taxon>
        <taxon>Entomobryomorpha</taxon>
        <taxon>Entomobryoidea</taxon>
        <taxon>Orchesellidae</taxon>
        <taxon>Orchesellinae</taxon>
        <taxon>Orchesella</taxon>
    </lineage>
</organism>
<dbReference type="OMA" id="CINFEED"/>
<dbReference type="Pfam" id="PF00651">
    <property type="entry name" value="BTB"/>
    <property type="match status" value="1"/>
</dbReference>
<sequence>ILLEGLWDSNSPDLKLGREHLNCFSVAEEFTKDICSLTCRPTMVLLTYQSTTPKCNGAGGKESVENETDRADGPKTAYIDNLYKFKDLYSLEEKCDLFFICQDGEVPAHRLVISNASKYIMAMQDDQPPWYPVYISVPDLNTEIVQTLVQLAYTGQMNIPPSFTSDDLLDAMQALGWVHTDALTATYTDSTNPLNDEDIGSPLSRSGDSVETIIKMNLPSNPRPEADTSEDEGGMEIDVPDLPMSDEDDNNDSKQIKKGPGRRANKRVVKPTVAKKDSPKTNNLKPKKAAAESPKKEPPVTPAKSETRRRGGRKNVEDEDETESATNSQASSMDAPSSVASSPEAVRSRTRTIRKPKKFEDSIVLTPTKRKESPTKSPTKSSTNDLKSKAQPEELTNNITTPRGKKVPTKALKTSEKPNNAAASTSRTRRSTSASSDSKDTPKNSLITSYFTKRSPRKSEDLSPSEPNEEEVAVVNHEKTTEKAKVQNSEKQPQETTRARRTASKDTKKAEENTTDQTDATSTAALRKRARSTASNKSEKEVPQDESKLDEATETTTKTLPRRKRNLQESQSTDSTPTSESTNSTRRGRRASAISTASSKELATDGNSEDPTDNNVEESSKKKRNKPE</sequence>
<dbReference type="Gene3D" id="3.30.710.10">
    <property type="entry name" value="Potassium Channel Kv1.1, Chain A"/>
    <property type="match status" value="1"/>
</dbReference>
<feature type="compositionally biased region" description="Basic residues" evidence="1">
    <location>
        <begin position="256"/>
        <end position="269"/>
    </location>
</feature>
<feature type="compositionally biased region" description="Polar residues" evidence="1">
    <location>
        <begin position="568"/>
        <end position="585"/>
    </location>
</feature>
<dbReference type="InterPro" id="IPR000210">
    <property type="entry name" value="BTB/POZ_dom"/>
</dbReference>
<proteinExistence type="predicted"/>
<evidence type="ECO:0000313" key="3">
    <source>
        <dbReference type="EMBL" id="ODN05005.1"/>
    </source>
</evidence>
<feature type="compositionally biased region" description="Basic and acidic residues" evidence="1">
    <location>
        <begin position="537"/>
        <end position="551"/>
    </location>
</feature>
<feature type="compositionally biased region" description="Polar residues" evidence="1">
    <location>
        <begin position="486"/>
        <end position="496"/>
    </location>
</feature>
<feature type="compositionally biased region" description="Acidic residues" evidence="1">
    <location>
        <begin position="607"/>
        <end position="616"/>
    </location>
</feature>
<dbReference type="InterPro" id="IPR011333">
    <property type="entry name" value="SKP1/BTB/POZ_sf"/>
</dbReference>
<dbReference type="EMBL" id="LJIJ01000031">
    <property type="protein sequence ID" value="ODN05005.1"/>
    <property type="molecule type" value="Genomic_DNA"/>
</dbReference>